<dbReference type="GO" id="GO:0051287">
    <property type="term" value="F:NAD binding"/>
    <property type="evidence" value="ECO:0007669"/>
    <property type="project" value="InterPro"/>
</dbReference>
<feature type="domain" description="NADH-quinone oxidoreductase subunit D" evidence="5">
    <location>
        <begin position="437"/>
        <end position="504"/>
    </location>
</feature>
<evidence type="ECO:0000256" key="2">
    <source>
        <dbReference type="ARBA" id="ARBA00023027"/>
    </source>
</evidence>
<keyword evidence="7" id="KW-1185">Reference proteome</keyword>
<keyword evidence="3" id="KW-0479">Metal-binding</keyword>
<dbReference type="SUPFAM" id="SSF143243">
    <property type="entry name" value="Nqo5-like"/>
    <property type="match status" value="1"/>
</dbReference>
<feature type="binding site" evidence="3">
    <location>
        <position position="191"/>
    </location>
    <ligand>
        <name>Mg(2+)</name>
        <dbReference type="ChEBI" id="CHEBI:18420"/>
    </ligand>
</feature>
<keyword evidence="2" id="KW-0520">NAD</keyword>
<dbReference type="PANTHER" id="PTHR43485:SF1">
    <property type="entry name" value="FORMATE HYDROGENLYASE SUBUNIT 5-RELATED"/>
    <property type="match status" value="1"/>
</dbReference>
<accession>A0A0D8FQX4</accession>
<reference evidence="6 7" key="1">
    <citation type="submission" date="2015-01" db="EMBL/GenBank/DDBJ databases">
        <title>Draft genome of the acidophilic iron oxidizer Ferrimicrobium acidiphilum strain T23.</title>
        <authorList>
            <person name="Poehlein A."/>
            <person name="Eisen S."/>
            <person name="Schloemann M."/>
            <person name="Johnson B.D."/>
            <person name="Daniel R."/>
            <person name="Muehling M."/>
        </authorList>
    </citation>
    <scope>NUCLEOTIDE SEQUENCE [LARGE SCALE GENOMIC DNA]</scope>
    <source>
        <strain evidence="6 7">T23</strain>
    </source>
</reference>
<feature type="binding site" evidence="3">
    <location>
        <position position="465"/>
    </location>
    <ligand>
        <name>Mg(2+)</name>
        <dbReference type="ChEBI" id="CHEBI:18420"/>
    </ligand>
</feature>
<gene>
    <name evidence="6" type="primary">hycE</name>
    <name evidence="6" type="ORF">FEAC_25740</name>
</gene>
<dbReference type="PANTHER" id="PTHR43485">
    <property type="entry name" value="HYDROGENASE-4 COMPONENT G"/>
    <property type="match status" value="1"/>
</dbReference>
<feature type="domain" description="NADH:ubiquinone oxidoreductase 30kDa subunit" evidence="4">
    <location>
        <begin position="15"/>
        <end position="115"/>
    </location>
</feature>
<dbReference type="Pfam" id="PF00374">
    <property type="entry name" value="NiFeSe_Hases"/>
    <property type="match status" value="1"/>
</dbReference>
<evidence type="ECO:0000313" key="7">
    <source>
        <dbReference type="Proteomes" id="UP000032336"/>
    </source>
</evidence>
<keyword evidence="1" id="KW-0560">Oxidoreductase</keyword>
<organism evidence="6 7">
    <name type="scientific">Ferrimicrobium acidiphilum DSM 19497</name>
    <dbReference type="NCBI Taxonomy" id="1121877"/>
    <lineage>
        <taxon>Bacteria</taxon>
        <taxon>Bacillati</taxon>
        <taxon>Actinomycetota</taxon>
        <taxon>Acidimicrobiia</taxon>
        <taxon>Acidimicrobiales</taxon>
        <taxon>Acidimicrobiaceae</taxon>
        <taxon>Ferrimicrobium</taxon>
    </lineage>
</organism>
<name>A0A0D8FQX4_9ACTN</name>
<evidence type="ECO:0000259" key="5">
    <source>
        <dbReference type="Pfam" id="PF00346"/>
    </source>
</evidence>
<dbReference type="eggNOG" id="COG3261">
    <property type="taxonomic scope" value="Bacteria"/>
</dbReference>
<dbReference type="GO" id="GO:0016651">
    <property type="term" value="F:oxidoreductase activity, acting on NAD(P)H"/>
    <property type="evidence" value="ECO:0007669"/>
    <property type="project" value="InterPro"/>
</dbReference>
<dbReference type="PATRIC" id="fig|1121877.4.peg.2870"/>
<evidence type="ECO:0000313" key="6">
    <source>
        <dbReference type="EMBL" id="KJE75675.1"/>
    </source>
</evidence>
<dbReference type="Proteomes" id="UP000032336">
    <property type="component" value="Unassembled WGS sequence"/>
</dbReference>
<keyword evidence="3" id="KW-0460">Magnesium</keyword>
<dbReference type="GO" id="GO:0048038">
    <property type="term" value="F:quinone binding"/>
    <property type="evidence" value="ECO:0007669"/>
    <property type="project" value="InterPro"/>
</dbReference>
<dbReference type="InterPro" id="IPR001135">
    <property type="entry name" value="NADH_Q_OxRdtase_suD"/>
</dbReference>
<evidence type="ECO:0000256" key="3">
    <source>
        <dbReference type="PIRSR" id="PIRSR601501-1"/>
    </source>
</evidence>
<dbReference type="InterPro" id="IPR001268">
    <property type="entry name" value="NADH_UbQ_OxRdtase_30kDa_su"/>
</dbReference>
<evidence type="ECO:0000256" key="1">
    <source>
        <dbReference type="ARBA" id="ARBA00023002"/>
    </source>
</evidence>
<sequence>MATWNEIVFSDPSRLTSLLSDLAVDPTTPPRTYRRLQAIWGRRVEDGIELSYLASSEAREPYRLWRLLVPPGVSVPSLALLIPSAGSYEREISDLYGVEFEGAPDTRRFVLHEGARVPAAFLERQSQYSTPFEFASTALTMPTVGDANLQQLRFGPVRADVVESASFQFSYAGEGIVHLETRLFYKHRGMETRFEGKLPHQGAPLAERVSGIDSAAHAFAFALACEDALEISVPRRAQQLRALLAELERLYNHLQYFGLLSKLTTLKVADAEGHYLGELAKQLNARLTGSRFLRGLIVPGGLRRDLDTDGLKEELAELEERARTYLNALSGTRSYLDRLETTGVLGTQMALAQGATGPIERASGLDRDLRRDHPYSGYGDLQFIVPDASAGDARARALIREYEIFASFAIIGQLANQLVDGPVMADSNGTGIPDAVEGLGWVEATRGTLIYAVYLDHGKLSRVKIKEPSFSNWRVFPYTVDGTNMMDYAINEASFGLSLAGNDR</sequence>
<dbReference type="GO" id="GO:0016829">
    <property type="term" value="F:lyase activity"/>
    <property type="evidence" value="ECO:0007669"/>
    <property type="project" value="UniProtKB-KW"/>
</dbReference>
<dbReference type="Pfam" id="PF00346">
    <property type="entry name" value="Complex1_49kDa"/>
    <property type="match status" value="2"/>
</dbReference>
<dbReference type="RefSeq" id="WP_081901206.1">
    <property type="nucleotide sequence ID" value="NZ_JQKF01000033.1"/>
</dbReference>
<evidence type="ECO:0000259" key="4">
    <source>
        <dbReference type="Pfam" id="PF00329"/>
    </source>
</evidence>
<dbReference type="EMBL" id="JXUW01000032">
    <property type="protein sequence ID" value="KJE75675.1"/>
    <property type="molecule type" value="Genomic_DNA"/>
</dbReference>
<dbReference type="GeneID" id="78373591"/>
<dbReference type="Gene3D" id="3.30.460.80">
    <property type="entry name" value="NADH:ubiquinone oxidoreductase, 30kDa subunit"/>
    <property type="match status" value="1"/>
</dbReference>
<dbReference type="GO" id="GO:0016151">
    <property type="term" value="F:nickel cation binding"/>
    <property type="evidence" value="ECO:0007669"/>
    <property type="project" value="InterPro"/>
</dbReference>
<dbReference type="Pfam" id="PF00329">
    <property type="entry name" value="Complex1_30kDa"/>
    <property type="match status" value="1"/>
</dbReference>
<dbReference type="Gene3D" id="1.10.645.10">
    <property type="entry name" value="Cytochrome-c3 Hydrogenase, chain B"/>
    <property type="match status" value="1"/>
</dbReference>
<dbReference type="AlphaFoldDB" id="A0A0D8FQX4"/>
<keyword evidence="6" id="KW-0456">Lyase</keyword>
<dbReference type="InterPro" id="IPR037232">
    <property type="entry name" value="NADH_quin_OxRdtase_su_C/D-like"/>
</dbReference>
<dbReference type="InterPro" id="IPR052197">
    <property type="entry name" value="ComplexI_49kDa-like"/>
</dbReference>
<dbReference type="STRING" id="1121877.FEAC_25740"/>
<dbReference type="GO" id="GO:0008137">
    <property type="term" value="F:NADH dehydrogenase (ubiquinone) activity"/>
    <property type="evidence" value="ECO:0007669"/>
    <property type="project" value="InterPro"/>
</dbReference>
<dbReference type="InterPro" id="IPR001501">
    <property type="entry name" value="Ni-dep_hyd_lsu"/>
</dbReference>
<protein>
    <submittedName>
        <fullName evidence="6">Formate hydrogenlyase subunit 5</fullName>
    </submittedName>
</protein>
<feature type="domain" description="NADH-quinone oxidoreductase subunit D" evidence="5">
    <location>
        <begin position="282"/>
        <end position="433"/>
    </location>
</feature>
<dbReference type="SUPFAM" id="SSF56762">
    <property type="entry name" value="HydB/Nqo4-like"/>
    <property type="match status" value="1"/>
</dbReference>
<comment type="caution">
    <text evidence="6">The sequence shown here is derived from an EMBL/GenBank/DDBJ whole genome shotgun (WGS) entry which is preliminary data.</text>
</comment>
<proteinExistence type="predicted"/>
<dbReference type="InterPro" id="IPR029014">
    <property type="entry name" value="NiFe-Hase_large"/>
</dbReference>